<evidence type="ECO:0000313" key="2">
    <source>
        <dbReference type="EMBL" id="TVU04937.1"/>
    </source>
</evidence>
<dbReference type="InterPro" id="IPR055290">
    <property type="entry name" value="At3g26010-like"/>
</dbReference>
<dbReference type="Pfam" id="PF00646">
    <property type="entry name" value="F-box"/>
    <property type="match status" value="1"/>
</dbReference>
<feature type="domain" description="F-box" evidence="1">
    <location>
        <begin position="4"/>
        <end position="44"/>
    </location>
</feature>
<name>A0A5J9T154_9POAL</name>
<evidence type="ECO:0000259" key="1">
    <source>
        <dbReference type="SMART" id="SM00256"/>
    </source>
</evidence>
<evidence type="ECO:0000313" key="3">
    <source>
        <dbReference type="Proteomes" id="UP000324897"/>
    </source>
</evidence>
<dbReference type="InterPro" id="IPR056592">
    <property type="entry name" value="Beta-prop_At3g26010-like"/>
</dbReference>
<dbReference type="SMART" id="SM00256">
    <property type="entry name" value="FBOX"/>
    <property type="match status" value="1"/>
</dbReference>
<keyword evidence="3" id="KW-1185">Reference proteome</keyword>
<dbReference type="Gene3D" id="1.20.1280.50">
    <property type="match status" value="1"/>
</dbReference>
<dbReference type="PANTHER" id="PTHR35546:SF130">
    <property type="entry name" value="EXPRESSED PROTEIN"/>
    <property type="match status" value="1"/>
</dbReference>
<dbReference type="InterPro" id="IPR001810">
    <property type="entry name" value="F-box_dom"/>
</dbReference>
<proteinExistence type="predicted"/>
<organism evidence="2 3">
    <name type="scientific">Eragrostis curvula</name>
    <name type="common">weeping love grass</name>
    <dbReference type="NCBI Taxonomy" id="38414"/>
    <lineage>
        <taxon>Eukaryota</taxon>
        <taxon>Viridiplantae</taxon>
        <taxon>Streptophyta</taxon>
        <taxon>Embryophyta</taxon>
        <taxon>Tracheophyta</taxon>
        <taxon>Spermatophyta</taxon>
        <taxon>Magnoliopsida</taxon>
        <taxon>Liliopsida</taxon>
        <taxon>Poales</taxon>
        <taxon>Poaceae</taxon>
        <taxon>PACMAD clade</taxon>
        <taxon>Chloridoideae</taxon>
        <taxon>Eragrostideae</taxon>
        <taxon>Eragrostidinae</taxon>
        <taxon>Eragrostis</taxon>
    </lineage>
</organism>
<dbReference type="Gramene" id="TVU04937">
    <property type="protein sequence ID" value="TVU04937"/>
    <property type="gene ID" value="EJB05_48081"/>
</dbReference>
<reference evidence="2 3" key="1">
    <citation type="journal article" date="2019" name="Sci. Rep.">
        <title>A high-quality genome of Eragrostis curvula grass provides insights into Poaceae evolution and supports new strategies to enhance forage quality.</title>
        <authorList>
            <person name="Carballo J."/>
            <person name="Santos B.A.C.M."/>
            <person name="Zappacosta D."/>
            <person name="Garbus I."/>
            <person name="Selva J.P."/>
            <person name="Gallo C.A."/>
            <person name="Diaz A."/>
            <person name="Albertini E."/>
            <person name="Caccamo M."/>
            <person name="Echenique V."/>
        </authorList>
    </citation>
    <scope>NUCLEOTIDE SEQUENCE [LARGE SCALE GENOMIC DNA]</scope>
    <source>
        <strain evidence="3">cv. Victoria</strain>
        <tissue evidence="2">Leaf</tissue>
    </source>
</reference>
<dbReference type="SUPFAM" id="SSF81383">
    <property type="entry name" value="F-box domain"/>
    <property type="match status" value="1"/>
</dbReference>
<dbReference type="PANTHER" id="PTHR35546">
    <property type="entry name" value="F-BOX PROTEIN INTERACTION DOMAIN PROTEIN-RELATED"/>
    <property type="match status" value="1"/>
</dbReference>
<feature type="non-terminal residue" evidence="2">
    <location>
        <position position="1"/>
    </location>
</feature>
<accession>A0A5J9T154</accession>
<dbReference type="EMBL" id="RWGY01000051">
    <property type="protein sequence ID" value="TVU04937.1"/>
    <property type="molecule type" value="Genomic_DNA"/>
</dbReference>
<dbReference type="OrthoDB" id="605328at2759"/>
<protein>
    <recommendedName>
        <fullName evidence="1">F-box domain-containing protein</fullName>
    </recommendedName>
</protein>
<comment type="caution">
    <text evidence="2">The sequence shown here is derived from an EMBL/GenBank/DDBJ whole genome shotgun (WGS) entry which is preliminary data.</text>
</comment>
<dbReference type="Pfam" id="PF24750">
    <property type="entry name" value="b-prop_At3g26010-like"/>
    <property type="match status" value="1"/>
</dbReference>
<dbReference type="AlphaFoldDB" id="A0A5J9T154"/>
<dbReference type="Proteomes" id="UP000324897">
    <property type="component" value="Unassembled WGS sequence"/>
</dbReference>
<sequence>MTSLSDDMVTEIILRLPVKSAARSMCVSRNWRATISDDYVRRRLPLHMSLVYFPDDPARGKAPRFACAAGDGRLEDCDLGFFPFRDDAVACDASNGLLLLRCPVAPRFYVVDPVARRWAALPPPPTEPLLSVLAFDPFGPGSPRYRVINFTGWRGRVGEVEVFSSETAEWTVRDADFGVPAGALTGAMHFHGGAVYVLAADPDCIVRMDVANAGSGDLACDIIELPGPTDGEGPVTHSGGVLHYVTSDRDRFNVWALDESLPAGKWQLKHAVKVDDVVEGGCGAGEVRFLAMHPEKDAVYIWSPWKVVEYDLARKEVTGAWEFGDQGQKAEKNRVFKTWLVPSSFYLSDCLADDGHLRC</sequence>
<dbReference type="InterPro" id="IPR036047">
    <property type="entry name" value="F-box-like_dom_sf"/>
</dbReference>
<gene>
    <name evidence="2" type="ORF">EJB05_48081</name>
</gene>